<keyword evidence="2" id="KW-1185">Reference proteome</keyword>
<dbReference type="OrthoDB" id="295029at2759"/>
<sequence>MFWTSFAEPYLANDLLNQPDLTIQQLLDDNNILQRCREKDVRLVDFYNFLLSAYVGMKMWNISSISFVIPLFQMSWILISSGQF</sequence>
<evidence type="ECO:0000313" key="1">
    <source>
        <dbReference type="EMBL" id="KAF5396465.1"/>
    </source>
</evidence>
<gene>
    <name evidence="1" type="ORF">PHET_10704</name>
</gene>
<dbReference type="AlphaFoldDB" id="A0A8J4SJU1"/>
<proteinExistence type="predicted"/>
<dbReference type="Proteomes" id="UP000748531">
    <property type="component" value="Unassembled WGS sequence"/>
</dbReference>
<comment type="caution">
    <text evidence="1">The sequence shown here is derived from an EMBL/GenBank/DDBJ whole genome shotgun (WGS) entry which is preliminary data.</text>
</comment>
<name>A0A8J4SJU1_9TREM</name>
<dbReference type="EMBL" id="LUCH01008086">
    <property type="protein sequence ID" value="KAF5396465.1"/>
    <property type="molecule type" value="Genomic_DNA"/>
</dbReference>
<reference evidence="1" key="1">
    <citation type="submission" date="2019-05" db="EMBL/GenBank/DDBJ databases">
        <title>Annotation for the trematode Paragonimus heterotremus.</title>
        <authorList>
            <person name="Choi Y.-J."/>
        </authorList>
    </citation>
    <scope>NUCLEOTIDE SEQUENCE</scope>
    <source>
        <strain evidence="1">LC</strain>
    </source>
</reference>
<organism evidence="1 2">
    <name type="scientific">Paragonimus heterotremus</name>
    <dbReference type="NCBI Taxonomy" id="100268"/>
    <lineage>
        <taxon>Eukaryota</taxon>
        <taxon>Metazoa</taxon>
        <taxon>Spiralia</taxon>
        <taxon>Lophotrochozoa</taxon>
        <taxon>Platyhelminthes</taxon>
        <taxon>Trematoda</taxon>
        <taxon>Digenea</taxon>
        <taxon>Plagiorchiida</taxon>
        <taxon>Troglotremata</taxon>
        <taxon>Troglotrematidae</taxon>
        <taxon>Paragonimus</taxon>
    </lineage>
</organism>
<accession>A0A8J4SJU1</accession>
<protein>
    <submittedName>
        <fullName evidence="1">Uncharacterized protein</fullName>
    </submittedName>
</protein>
<evidence type="ECO:0000313" key="2">
    <source>
        <dbReference type="Proteomes" id="UP000748531"/>
    </source>
</evidence>